<dbReference type="RefSeq" id="WP_202746953.1">
    <property type="nucleotide sequence ID" value="NZ_JAESWC010000001.1"/>
</dbReference>
<proteinExistence type="predicted"/>
<reference evidence="2 3" key="1">
    <citation type="submission" date="2021-01" db="EMBL/GenBank/DDBJ databases">
        <title>Genome public.</title>
        <authorList>
            <person name="Liu C."/>
            <person name="Sun Q."/>
        </authorList>
    </citation>
    <scope>NUCLEOTIDE SEQUENCE [LARGE SCALE GENOMIC DNA]</scope>
    <source>
        <strain evidence="2 3">YIM B02515</strain>
    </source>
</reference>
<keyword evidence="1" id="KW-1133">Transmembrane helix</keyword>
<keyword evidence="1" id="KW-0812">Transmembrane</keyword>
<keyword evidence="1" id="KW-0472">Membrane</keyword>
<evidence type="ECO:0000313" key="3">
    <source>
        <dbReference type="Proteomes" id="UP000632377"/>
    </source>
</evidence>
<keyword evidence="3" id="KW-1185">Reference proteome</keyword>
<gene>
    <name evidence="2" type="ORF">JK636_00910</name>
</gene>
<sequence>MSEDKGKEVSEQTRRNYSGIHAMTGNIVKEKSNRASKHYDENEVKNPIKAVGILAGATLILIAAVYVLYHIILLF</sequence>
<evidence type="ECO:0000313" key="2">
    <source>
        <dbReference type="EMBL" id="MBL4934310.1"/>
    </source>
</evidence>
<protein>
    <submittedName>
        <fullName evidence="2">Uncharacterized protein</fullName>
    </submittedName>
</protein>
<feature type="transmembrane region" description="Helical" evidence="1">
    <location>
        <begin position="51"/>
        <end position="72"/>
    </location>
</feature>
<name>A0ABS1T4Q9_9CLOT</name>
<comment type="caution">
    <text evidence="2">The sequence shown here is derived from an EMBL/GenBank/DDBJ whole genome shotgun (WGS) entry which is preliminary data.</text>
</comment>
<dbReference type="EMBL" id="JAESWC010000001">
    <property type="protein sequence ID" value="MBL4934310.1"/>
    <property type="molecule type" value="Genomic_DNA"/>
</dbReference>
<dbReference type="Proteomes" id="UP000632377">
    <property type="component" value="Unassembled WGS sequence"/>
</dbReference>
<organism evidence="2 3">
    <name type="scientific">Clostridium rhizosphaerae</name>
    <dbReference type="NCBI Taxonomy" id="2803861"/>
    <lineage>
        <taxon>Bacteria</taxon>
        <taxon>Bacillati</taxon>
        <taxon>Bacillota</taxon>
        <taxon>Clostridia</taxon>
        <taxon>Eubacteriales</taxon>
        <taxon>Clostridiaceae</taxon>
        <taxon>Clostridium</taxon>
    </lineage>
</organism>
<accession>A0ABS1T4Q9</accession>
<evidence type="ECO:0000256" key="1">
    <source>
        <dbReference type="SAM" id="Phobius"/>
    </source>
</evidence>